<feature type="transmembrane region" description="Helical" evidence="1">
    <location>
        <begin position="50"/>
        <end position="76"/>
    </location>
</feature>
<protein>
    <submittedName>
        <fullName evidence="2">Uncharacterized protein</fullName>
    </submittedName>
</protein>
<dbReference type="OrthoDB" id="3357408at2759"/>
<keyword evidence="1" id="KW-1133">Transmembrane helix</keyword>
<name>A0A8H5CQW8_9AGAR</name>
<accession>A0A8H5CQW8</accession>
<evidence type="ECO:0000313" key="3">
    <source>
        <dbReference type="Proteomes" id="UP000559027"/>
    </source>
</evidence>
<gene>
    <name evidence="2" type="ORF">D9756_010924</name>
</gene>
<feature type="transmembrane region" description="Helical" evidence="1">
    <location>
        <begin position="6"/>
        <end position="30"/>
    </location>
</feature>
<feature type="transmembrane region" description="Helical" evidence="1">
    <location>
        <begin position="176"/>
        <end position="200"/>
    </location>
</feature>
<proteinExistence type="predicted"/>
<dbReference type="Proteomes" id="UP000559027">
    <property type="component" value="Unassembled WGS sequence"/>
</dbReference>
<keyword evidence="1" id="KW-0812">Transmembrane</keyword>
<comment type="caution">
    <text evidence="2">The sequence shown here is derived from an EMBL/GenBank/DDBJ whole genome shotgun (WGS) entry which is preliminary data.</text>
</comment>
<feature type="transmembrane region" description="Helical" evidence="1">
    <location>
        <begin position="229"/>
        <end position="248"/>
    </location>
</feature>
<keyword evidence="3" id="KW-1185">Reference proteome</keyword>
<evidence type="ECO:0000256" key="1">
    <source>
        <dbReference type="SAM" id="Phobius"/>
    </source>
</evidence>
<feature type="transmembrane region" description="Helical" evidence="1">
    <location>
        <begin position="254"/>
        <end position="274"/>
    </location>
</feature>
<reference evidence="2 3" key="1">
    <citation type="journal article" date="2020" name="ISME J.">
        <title>Uncovering the hidden diversity of litter-decomposition mechanisms in mushroom-forming fungi.</title>
        <authorList>
            <person name="Floudas D."/>
            <person name="Bentzer J."/>
            <person name="Ahren D."/>
            <person name="Johansson T."/>
            <person name="Persson P."/>
            <person name="Tunlid A."/>
        </authorList>
    </citation>
    <scope>NUCLEOTIDE SEQUENCE [LARGE SCALE GENOMIC DNA]</scope>
    <source>
        <strain evidence="2 3">CBS 146.42</strain>
    </source>
</reference>
<dbReference type="AlphaFoldDB" id="A0A8H5CQW8"/>
<sequence length="309" mass="35079">MLSVAAAHFLGIFCEALFYGIYLGTCYFCIHPLFMKGDKNEEQWRDPHDIHWVMVLVFLALFIICTFDVSIGLVHIFRAFIQSHHPEQELLNSSNWINLVRSVTQGAILIVGDFLLIYRCWVVYGYRWLVIVPSTVLFVGGTVSLSCKLIAVYASLHTHPEGITLGIPINNLTVPWWTALFSITVVQNILSSGILIWRIWRVERELEKQFEGNAGSDQPPRYLRRIIRVIAESGAAYAAILVACAFLLSWKDNGAYLIANIALQSGGIVFNVIIARCSPQRERQFVTYDCTERSTLRFAQTRESALYEP</sequence>
<feature type="transmembrane region" description="Helical" evidence="1">
    <location>
        <begin position="128"/>
        <end position="156"/>
    </location>
</feature>
<organism evidence="2 3">
    <name type="scientific">Leucocoprinus leucothites</name>
    <dbReference type="NCBI Taxonomy" id="201217"/>
    <lineage>
        <taxon>Eukaryota</taxon>
        <taxon>Fungi</taxon>
        <taxon>Dikarya</taxon>
        <taxon>Basidiomycota</taxon>
        <taxon>Agaricomycotina</taxon>
        <taxon>Agaricomycetes</taxon>
        <taxon>Agaricomycetidae</taxon>
        <taxon>Agaricales</taxon>
        <taxon>Agaricineae</taxon>
        <taxon>Agaricaceae</taxon>
        <taxon>Leucocoprinus</taxon>
    </lineage>
</organism>
<keyword evidence="1" id="KW-0472">Membrane</keyword>
<evidence type="ECO:0000313" key="2">
    <source>
        <dbReference type="EMBL" id="KAF5345963.1"/>
    </source>
</evidence>
<dbReference type="EMBL" id="JAACJO010000037">
    <property type="protein sequence ID" value="KAF5345963.1"/>
    <property type="molecule type" value="Genomic_DNA"/>
</dbReference>